<proteinExistence type="inferred from homology"/>
<comment type="similarity">
    <text evidence="1 2">Belongs to the ArsC family.</text>
</comment>
<evidence type="ECO:0000313" key="4">
    <source>
        <dbReference type="Proteomes" id="UP000000491"/>
    </source>
</evidence>
<protein>
    <submittedName>
        <fullName evidence="3">Nitrogenase-associated protein</fullName>
    </submittedName>
</protein>
<evidence type="ECO:0000256" key="1">
    <source>
        <dbReference type="ARBA" id="ARBA00007198"/>
    </source>
</evidence>
<name>F8EUE2_ZYMMT</name>
<dbReference type="SUPFAM" id="SSF52833">
    <property type="entry name" value="Thioredoxin-like"/>
    <property type="match status" value="1"/>
</dbReference>
<gene>
    <name evidence="3" type="ordered locus">Zymop_1272</name>
</gene>
<dbReference type="PROSITE" id="PS51353">
    <property type="entry name" value="ARSC"/>
    <property type="match status" value="1"/>
</dbReference>
<accession>F8EUE2</accession>
<dbReference type="InterPro" id="IPR006503">
    <property type="entry name" value="Nase-assoc"/>
</dbReference>
<dbReference type="STRING" id="579138.Zymop_1272"/>
<dbReference type="Pfam" id="PF03960">
    <property type="entry name" value="ArsC"/>
    <property type="match status" value="1"/>
</dbReference>
<reference evidence="3 4" key="1">
    <citation type="journal article" date="2011" name="J. Bacteriol.">
        <title>Genome sequence of the ethanol-producing Zymomonas mobilis subsp. pomaceae lectotype strain ATCC 29192.</title>
        <authorList>
            <person name="Kouvelis V.N."/>
            <person name="Davenport K.W."/>
            <person name="Brettin T.S."/>
            <person name="Bruce D."/>
            <person name="Detter C."/>
            <person name="Han C.S."/>
            <person name="Nolan M."/>
            <person name="Tapia R."/>
            <person name="Damoulaki A."/>
            <person name="Kyrpides N.C."/>
            <person name="Typas M.A."/>
            <person name="Pappas K.M."/>
        </authorList>
    </citation>
    <scope>NUCLEOTIDE SEQUENCE [LARGE SCALE GENOMIC DNA]</scope>
    <source>
        <strain evidence="4">ATCC 29192 / DSM 22645 / JCM 10191 / CCUG 17912 / NBRC 13757 / NCIMB 11200 / NRRL B-4491 / Barker I</strain>
    </source>
</reference>
<dbReference type="RefSeq" id="WP_013934558.1">
    <property type="nucleotide sequence ID" value="NC_015709.1"/>
</dbReference>
<dbReference type="PANTHER" id="PTHR30041">
    <property type="entry name" value="ARSENATE REDUCTASE"/>
    <property type="match status" value="1"/>
</dbReference>
<dbReference type="NCBIfam" id="TIGR01616">
    <property type="entry name" value="nitro_assoc"/>
    <property type="match status" value="1"/>
</dbReference>
<dbReference type="PANTHER" id="PTHR30041:SF8">
    <property type="entry name" value="PROTEIN YFFB"/>
    <property type="match status" value="1"/>
</dbReference>
<sequence length="136" mass="15504">MAVVNFFGKPTCRGNRRQREILESSGHTILFHNILEQPWTEKTLAPFLGMLPPKEWFNRAAVRVKSGEVIPDELTASQAMHLILEDHALLRRPLLESEDIRQVGWNPEAVDKWLGLRPDQDHGSEACAHPKHKNIA</sequence>
<dbReference type="Proteomes" id="UP000000491">
    <property type="component" value="Chromosome"/>
</dbReference>
<dbReference type="HOGENOM" id="CLU_133290_0_0_5"/>
<evidence type="ECO:0000313" key="3">
    <source>
        <dbReference type="EMBL" id="AEI38163.1"/>
    </source>
</evidence>
<evidence type="ECO:0000256" key="2">
    <source>
        <dbReference type="PROSITE-ProRule" id="PRU01282"/>
    </source>
</evidence>
<dbReference type="EMBL" id="CP002865">
    <property type="protein sequence ID" value="AEI38163.1"/>
    <property type="molecule type" value="Genomic_DNA"/>
</dbReference>
<dbReference type="AlphaFoldDB" id="F8EUE2"/>
<organism evidence="3 4">
    <name type="scientific">Zymomonas mobilis subsp. pomaceae (strain ATCC 29192 / DSM 22645 / JCM 10191 / CCUG 17912 / NBRC 13757 / NCIMB 11200 / NRRL B-4491 / Barker I)</name>
    <dbReference type="NCBI Taxonomy" id="579138"/>
    <lineage>
        <taxon>Bacteria</taxon>
        <taxon>Pseudomonadati</taxon>
        <taxon>Pseudomonadota</taxon>
        <taxon>Alphaproteobacteria</taxon>
        <taxon>Sphingomonadales</taxon>
        <taxon>Zymomonadaceae</taxon>
        <taxon>Zymomonas</taxon>
    </lineage>
</organism>
<dbReference type="Gene3D" id="3.40.30.10">
    <property type="entry name" value="Glutaredoxin"/>
    <property type="match status" value="1"/>
</dbReference>
<dbReference type="PATRIC" id="fig|579138.3.peg.1349"/>
<dbReference type="InterPro" id="IPR006660">
    <property type="entry name" value="Arsenate_reductase-like"/>
</dbReference>
<dbReference type="KEGG" id="zmp:Zymop_1272"/>
<dbReference type="eggNOG" id="COG1393">
    <property type="taxonomic scope" value="Bacteria"/>
</dbReference>
<dbReference type="InterPro" id="IPR036249">
    <property type="entry name" value="Thioredoxin-like_sf"/>
</dbReference>